<evidence type="ECO:0000313" key="17">
    <source>
        <dbReference type="Proteomes" id="UP000037643"/>
    </source>
</evidence>
<dbReference type="AlphaFoldDB" id="A0A0G3X610"/>
<dbReference type="Gene3D" id="2.170.130.10">
    <property type="entry name" value="TonB-dependent receptor, plug domain"/>
    <property type="match status" value="1"/>
</dbReference>
<dbReference type="OrthoDB" id="9796221at2"/>
<dbReference type="PANTHER" id="PTHR30069:SF53">
    <property type="entry name" value="COLICIN I RECEPTOR-RELATED"/>
    <property type="match status" value="1"/>
</dbReference>
<dbReference type="PROSITE" id="PS52016">
    <property type="entry name" value="TONB_DEPENDENT_REC_3"/>
    <property type="match status" value="1"/>
</dbReference>
<evidence type="ECO:0000256" key="10">
    <source>
        <dbReference type="PROSITE-ProRule" id="PRU01360"/>
    </source>
</evidence>
<evidence type="ECO:0000256" key="12">
    <source>
        <dbReference type="RuleBase" id="RU003357"/>
    </source>
</evidence>
<dbReference type="PATRIC" id="fig|543877.4.peg.550"/>
<dbReference type="GO" id="GO:0015344">
    <property type="term" value="F:siderophore uptake transmembrane transporter activity"/>
    <property type="evidence" value="ECO:0007669"/>
    <property type="project" value="TreeGrafter"/>
</dbReference>
<dbReference type="RefSeq" id="WP_047805771.1">
    <property type="nucleotide sequence ID" value="NZ_CP011805.1"/>
</dbReference>
<feature type="signal peptide" evidence="13">
    <location>
        <begin position="1"/>
        <end position="20"/>
    </location>
</feature>
<dbReference type="SUPFAM" id="SSF56935">
    <property type="entry name" value="Porins"/>
    <property type="match status" value="1"/>
</dbReference>
<dbReference type="STRING" id="543877.AM2010_545"/>
<organism evidence="16 17">
    <name type="scientific">Pelagerythrobacter marensis</name>
    <dbReference type="NCBI Taxonomy" id="543877"/>
    <lineage>
        <taxon>Bacteria</taxon>
        <taxon>Pseudomonadati</taxon>
        <taxon>Pseudomonadota</taxon>
        <taxon>Alphaproteobacteria</taxon>
        <taxon>Sphingomonadales</taxon>
        <taxon>Erythrobacteraceae</taxon>
        <taxon>Pelagerythrobacter</taxon>
    </lineage>
</organism>
<dbReference type="InterPro" id="IPR039426">
    <property type="entry name" value="TonB-dep_rcpt-like"/>
</dbReference>
<sequence precursor="true">MRNYLIFGTSILALSAPLAAQDGAGDPYGQFRPEETEITVTATGTRIEVEDTGQPVTVIGQDEIESIQGADLTRVLERVPGLAFSRNGGPGAVTNVRVRGAEGEQLLVILDGVRVSDTAAPGGGFDFGNLTASNLGKIEVLRGSNSTIWGSDAIGGVLVASTRSETGLEASAEYGSRDTLTGAVSGGVGGTAGFLGGSASYYRTDGFSQAASGTEADGFEQWAVNGHGRLYLTPGFELFARGRWAEGDLDLDGFPPPTYALADTADTQHTRQYSASAGAVYDAGPLFVSAAYSFADTERANRSEGLDDPTFASDGHSDRVELRGEWRPIGPLLVNFGAENEWSDYRTLSDDVRHSTRIFGAYAQLGIEMGPLSAHAGARLDDHARFGSETSFGGDISYALTDDLRLRASVGEGFKAPTLYQLYSDYGNPELQPERSTSYDIGLVHGDRSLSGTRFYGAVTAFRRDARNQIEFASCWQNPAPICADRPFGYYENIGRVRAEGIEVELGARPSDRWVTRAVYAWVDTENRTTGSANEGNVLARRPRHTLTLSADWESPLAGLTLGGDLRLVDDSFDNASNLTPLDGYALAGLRAALPFGERFELFGRVENLFDTEYQTAAGYATAGRSAFVGARARF</sequence>
<evidence type="ECO:0000256" key="8">
    <source>
        <dbReference type="ARBA" id="ARBA00023136"/>
    </source>
</evidence>
<evidence type="ECO:0000256" key="3">
    <source>
        <dbReference type="ARBA" id="ARBA00022452"/>
    </source>
</evidence>
<dbReference type="GO" id="GO:0044718">
    <property type="term" value="P:siderophore transmembrane transport"/>
    <property type="evidence" value="ECO:0007669"/>
    <property type="project" value="TreeGrafter"/>
</dbReference>
<evidence type="ECO:0000256" key="2">
    <source>
        <dbReference type="ARBA" id="ARBA00022448"/>
    </source>
</evidence>
<keyword evidence="17" id="KW-1185">Reference proteome</keyword>
<evidence type="ECO:0000256" key="9">
    <source>
        <dbReference type="ARBA" id="ARBA00023237"/>
    </source>
</evidence>
<name>A0A0G3X610_9SPHN</name>
<keyword evidence="8 10" id="KW-0472">Membrane</keyword>
<dbReference type="EMBL" id="CP011805">
    <property type="protein sequence ID" value="AKM06632.1"/>
    <property type="molecule type" value="Genomic_DNA"/>
</dbReference>
<dbReference type="InterPro" id="IPR036942">
    <property type="entry name" value="Beta-barrel_TonB_sf"/>
</dbReference>
<keyword evidence="7 12" id="KW-0798">TonB box</keyword>
<evidence type="ECO:0000256" key="7">
    <source>
        <dbReference type="ARBA" id="ARBA00023077"/>
    </source>
</evidence>
<dbReference type="PROSITE" id="PS01156">
    <property type="entry name" value="TONB_DEPENDENT_REC_2"/>
    <property type="match status" value="1"/>
</dbReference>
<evidence type="ECO:0000313" key="16">
    <source>
        <dbReference type="EMBL" id="AKM06632.1"/>
    </source>
</evidence>
<dbReference type="CDD" id="cd01347">
    <property type="entry name" value="ligand_gated_channel"/>
    <property type="match status" value="1"/>
</dbReference>
<reference evidence="16 17" key="1">
    <citation type="submission" date="2015-06" db="EMBL/GenBank/DDBJ databases">
        <authorList>
            <person name="Kim K.M."/>
        </authorList>
    </citation>
    <scope>NUCLEOTIDE SEQUENCE [LARGE SCALE GENOMIC DNA]</scope>
    <source>
        <strain evidence="16 17">KCTC 22370</strain>
    </source>
</reference>
<evidence type="ECO:0000259" key="14">
    <source>
        <dbReference type="Pfam" id="PF00593"/>
    </source>
</evidence>
<feature type="domain" description="TonB-dependent receptor-like beta-barrel" evidence="14">
    <location>
        <begin position="226"/>
        <end position="609"/>
    </location>
</feature>
<dbReference type="PANTHER" id="PTHR30069">
    <property type="entry name" value="TONB-DEPENDENT OUTER MEMBRANE RECEPTOR"/>
    <property type="match status" value="1"/>
</dbReference>
<dbReference type="Pfam" id="PF00593">
    <property type="entry name" value="TonB_dep_Rec_b-barrel"/>
    <property type="match status" value="1"/>
</dbReference>
<dbReference type="KEGG" id="amx:AM2010_545"/>
<accession>A0A0G3X610</accession>
<proteinExistence type="inferred from homology"/>
<evidence type="ECO:0000256" key="13">
    <source>
        <dbReference type="SAM" id="SignalP"/>
    </source>
</evidence>
<dbReference type="InterPro" id="IPR012910">
    <property type="entry name" value="Plug_dom"/>
</dbReference>
<evidence type="ECO:0000256" key="4">
    <source>
        <dbReference type="ARBA" id="ARBA00022692"/>
    </source>
</evidence>
<dbReference type="GO" id="GO:0009279">
    <property type="term" value="C:cell outer membrane"/>
    <property type="evidence" value="ECO:0007669"/>
    <property type="project" value="UniProtKB-SubCell"/>
</dbReference>
<keyword evidence="5 13" id="KW-0732">Signal</keyword>
<evidence type="ECO:0000256" key="1">
    <source>
        <dbReference type="ARBA" id="ARBA00004571"/>
    </source>
</evidence>
<keyword evidence="4 10" id="KW-0812">Transmembrane</keyword>
<comment type="subcellular location">
    <subcellularLocation>
        <location evidence="1 10">Cell outer membrane</location>
        <topology evidence="1 10">Multi-pass membrane protein</topology>
    </subcellularLocation>
</comment>
<evidence type="ECO:0000256" key="6">
    <source>
        <dbReference type="ARBA" id="ARBA00023065"/>
    </source>
</evidence>
<dbReference type="Pfam" id="PF07715">
    <property type="entry name" value="Plug"/>
    <property type="match status" value="1"/>
</dbReference>
<gene>
    <name evidence="16" type="ORF">AM2010_545</name>
</gene>
<feature type="chain" id="PRO_5002562525" evidence="13">
    <location>
        <begin position="21"/>
        <end position="635"/>
    </location>
</feature>
<dbReference type="Proteomes" id="UP000037643">
    <property type="component" value="Chromosome"/>
</dbReference>
<feature type="domain" description="TonB-dependent receptor plug" evidence="15">
    <location>
        <begin position="49"/>
        <end position="157"/>
    </location>
</feature>
<dbReference type="InterPro" id="IPR037066">
    <property type="entry name" value="Plug_dom_sf"/>
</dbReference>
<feature type="short sequence motif" description="TonB C-terminal box" evidence="11">
    <location>
        <begin position="618"/>
        <end position="635"/>
    </location>
</feature>
<dbReference type="InterPro" id="IPR000531">
    <property type="entry name" value="Beta-barrel_TonB"/>
</dbReference>
<protein>
    <submittedName>
        <fullName evidence="16">TonB-denpendent receptor</fullName>
    </submittedName>
</protein>
<keyword evidence="3 10" id="KW-1134">Transmembrane beta strand</keyword>
<evidence type="ECO:0000256" key="11">
    <source>
        <dbReference type="PROSITE-ProRule" id="PRU10144"/>
    </source>
</evidence>
<dbReference type="InterPro" id="IPR010917">
    <property type="entry name" value="TonB_rcpt_CS"/>
</dbReference>
<comment type="similarity">
    <text evidence="10 12">Belongs to the TonB-dependent receptor family.</text>
</comment>
<keyword evidence="16" id="KW-0675">Receptor</keyword>
<evidence type="ECO:0000256" key="5">
    <source>
        <dbReference type="ARBA" id="ARBA00022729"/>
    </source>
</evidence>
<keyword evidence="2 10" id="KW-0813">Transport</keyword>
<keyword evidence="9 10" id="KW-0998">Cell outer membrane</keyword>
<evidence type="ECO:0000259" key="15">
    <source>
        <dbReference type="Pfam" id="PF07715"/>
    </source>
</evidence>
<keyword evidence="6" id="KW-0406">Ion transport</keyword>
<dbReference type="Gene3D" id="2.40.170.20">
    <property type="entry name" value="TonB-dependent receptor, beta-barrel domain"/>
    <property type="match status" value="1"/>
</dbReference>